<name>A0A016SL41_9BILA</name>
<accession>A0A016SL41</accession>
<reference evidence="3" key="1">
    <citation type="journal article" date="2015" name="Nat. Genet.">
        <title>The genome and transcriptome of the zoonotic hookworm Ancylostoma ceylanicum identify infection-specific gene families.</title>
        <authorList>
            <person name="Schwarz E.M."/>
            <person name="Hu Y."/>
            <person name="Antoshechkin I."/>
            <person name="Miller M.M."/>
            <person name="Sternberg P.W."/>
            <person name="Aroian R.V."/>
        </authorList>
    </citation>
    <scope>NUCLEOTIDE SEQUENCE</scope>
    <source>
        <strain evidence="3">HY135</strain>
    </source>
</reference>
<sequence length="95" mass="10807">MPRFSESRTWALPLHILLGFIGQLPPTRVENLNHVRCALVSDCEKLGLLEMATTSAHHDDEGKLVEARLTLNMKEPRRKTSEDTYVMEVVEVTHP</sequence>
<dbReference type="AlphaFoldDB" id="A0A016SL41"/>
<evidence type="ECO:0000256" key="1">
    <source>
        <dbReference type="SAM" id="SignalP"/>
    </source>
</evidence>
<feature type="chain" id="PRO_5001486889" evidence="1">
    <location>
        <begin position="30"/>
        <end position="95"/>
    </location>
</feature>
<evidence type="ECO:0000313" key="2">
    <source>
        <dbReference type="EMBL" id="EYB91061.1"/>
    </source>
</evidence>
<evidence type="ECO:0000313" key="3">
    <source>
        <dbReference type="Proteomes" id="UP000024635"/>
    </source>
</evidence>
<keyword evidence="1" id="KW-0732">Signal</keyword>
<comment type="caution">
    <text evidence="2">The sequence shown here is derived from an EMBL/GenBank/DDBJ whole genome shotgun (WGS) entry which is preliminary data.</text>
</comment>
<dbReference type="EMBL" id="JARK01001547">
    <property type="protein sequence ID" value="EYB91061.1"/>
    <property type="molecule type" value="Genomic_DNA"/>
</dbReference>
<feature type="signal peptide" evidence="1">
    <location>
        <begin position="1"/>
        <end position="29"/>
    </location>
</feature>
<organism evidence="2 3">
    <name type="scientific">Ancylostoma ceylanicum</name>
    <dbReference type="NCBI Taxonomy" id="53326"/>
    <lineage>
        <taxon>Eukaryota</taxon>
        <taxon>Metazoa</taxon>
        <taxon>Ecdysozoa</taxon>
        <taxon>Nematoda</taxon>
        <taxon>Chromadorea</taxon>
        <taxon>Rhabditida</taxon>
        <taxon>Rhabditina</taxon>
        <taxon>Rhabditomorpha</taxon>
        <taxon>Strongyloidea</taxon>
        <taxon>Ancylostomatidae</taxon>
        <taxon>Ancylostomatinae</taxon>
        <taxon>Ancylostoma</taxon>
    </lineage>
</organism>
<proteinExistence type="predicted"/>
<gene>
    <name evidence="2" type="primary">Acey_s0211.g2211</name>
    <name evidence="2" type="ORF">Y032_0211g2211</name>
</gene>
<protein>
    <submittedName>
        <fullName evidence="2">Uncharacterized protein</fullName>
    </submittedName>
</protein>
<dbReference type="OrthoDB" id="5774568at2759"/>
<keyword evidence="3" id="KW-1185">Reference proteome</keyword>
<dbReference type="Proteomes" id="UP000024635">
    <property type="component" value="Unassembled WGS sequence"/>
</dbReference>